<dbReference type="PANTHER" id="PTHR47235">
    <property type="entry name" value="BLR6548 PROTEIN"/>
    <property type="match status" value="1"/>
</dbReference>
<dbReference type="PRINTS" id="PR00337">
    <property type="entry name" value="LEUILEVALBP"/>
</dbReference>
<dbReference type="InterPro" id="IPR028081">
    <property type="entry name" value="Leu-bd"/>
</dbReference>
<dbReference type="InterPro" id="IPR028082">
    <property type="entry name" value="Peripla_BP_I"/>
</dbReference>
<dbReference type="Gene3D" id="3.40.50.2300">
    <property type="match status" value="2"/>
</dbReference>
<evidence type="ECO:0000259" key="5">
    <source>
        <dbReference type="Pfam" id="PF13458"/>
    </source>
</evidence>
<dbReference type="InterPro" id="IPR000709">
    <property type="entry name" value="Leu_Ile_Val-bd"/>
</dbReference>
<dbReference type="PANTHER" id="PTHR47235:SF1">
    <property type="entry name" value="BLR6548 PROTEIN"/>
    <property type="match status" value="1"/>
</dbReference>
<keyword evidence="7" id="KW-1185">Reference proteome</keyword>
<keyword evidence="4" id="KW-0029">Amino-acid transport</keyword>
<sequence>MIDVLPQKAAARRPRAHARMAAALLGIIATSDAATSGVMAAPGDNVGVARQLGSRVGPIIGSALACRDIARPRIQAIIEKFQMVIREAASSEADRDELTRLLDRYVAEGRGLVTGGRLDCRGADRQLGELEQSLATPTQARSNLPVVTIGPSSAQAATAPAQILPPAGAVRGITQSDMKFGMVIPYGGPVKESGRLLKIGVEAAFNRTNEAGGINGRVLKLVTADDGYDPARTLDAMKQLHEKEQVFGFICNFGSATAAVAIPYALERRALFFAPYTGANVVRHDPPDRYVFNYRPSYAEETDAIVRYLVKLRKLQPRQIVVFAQNDAFGDAGFAGVAKAFRALGANDNAIARVNYPRNTVDVDDAINQLKLLKTPVRAVVMLATTRAAAKFIEKAHDVFPGAIFANISAVGGSALASELMLLGPRYADGVIVTQTVPGVSGYSSLVLEYKNALAKYFPGEPADYTSLEGYISASVLIEGLKRAGPSFDTEQLVDTLETMRNVDLGLGAQLGFERAEHQASHKIWGTALNDSGAYQPIELE</sequence>
<evidence type="ECO:0000256" key="1">
    <source>
        <dbReference type="ARBA" id="ARBA00010062"/>
    </source>
</evidence>
<comment type="similarity">
    <text evidence="1">Belongs to the leucine-binding protein family.</text>
</comment>
<keyword evidence="3" id="KW-0732">Signal</keyword>
<dbReference type="Proteomes" id="UP001431010">
    <property type="component" value="Chromosome"/>
</dbReference>
<accession>A0ABY3R7F7</accession>
<proteinExistence type="inferred from homology"/>
<evidence type="ECO:0000256" key="3">
    <source>
        <dbReference type="ARBA" id="ARBA00022729"/>
    </source>
</evidence>
<evidence type="ECO:0000256" key="2">
    <source>
        <dbReference type="ARBA" id="ARBA00022448"/>
    </source>
</evidence>
<dbReference type="CDD" id="cd19978">
    <property type="entry name" value="PBP1_ABC_ligand_binding-like"/>
    <property type="match status" value="1"/>
</dbReference>
<name>A0ABY3R7F7_9BRAD</name>
<evidence type="ECO:0000313" key="6">
    <source>
        <dbReference type="EMBL" id="UFZ03109.1"/>
    </source>
</evidence>
<evidence type="ECO:0000256" key="4">
    <source>
        <dbReference type="ARBA" id="ARBA00022970"/>
    </source>
</evidence>
<dbReference type="SUPFAM" id="SSF53822">
    <property type="entry name" value="Periplasmic binding protein-like I"/>
    <property type="match status" value="1"/>
</dbReference>
<dbReference type="Pfam" id="PF13458">
    <property type="entry name" value="Peripla_BP_6"/>
    <property type="match status" value="1"/>
</dbReference>
<reference evidence="6" key="1">
    <citation type="journal article" date="2024" name="Antonie Van Leeuwenhoek">
        <title>Bradyrhizobium ontarionense sp. nov., a novel bacterial symbiont isolated from Aeschynomene indica (Indian jointvetch), harbours photosynthesis, nitrogen fixation and nitrous oxide (N2O) reductase genes.</title>
        <authorList>
            <person name="Bromfield E.S.P."/>
            <person name="Cloutier S."/>
        </authorList>
    </citation>
    <scope>NUCLEOTIDE SEQUENCE</scope>
    <source>
        <strain evidence="6">A19</strain>
    </source>
</reference>
<organism evidence="6 7">
    <name type="scientific">Bradyrhizobium ontarionense</name>
    <dbReference type="NCBI Taxonomy" id="2898149"/>
    <lineage>
        <taxon>Bacteria</taxon>
        <taxon>Pseudomonadati</taxon>
        <taxon>Pseudomonadota</taxon>
        <taxon>Alphaproteobacteria</taxon>
        <taxon>Hyphomicrobiales</taxon>
        <taxon>Nitrobacteraceae</taxon>
        <taxon>Bradyrhizobium</taxon>
    </lineage>
</organism>
<protein>
    <submittedName>
        <fullName evidence="6">ABC transporter substrate-binding protein</fullName>
    </submittedName>
</protein>
<dbReference type="RefSeq" id="WP_231319133.1">
    <property type="nucleotide sequence ID" value="NZ_CP088156.1"/>
</dbReference>
<keyword evidence="2" id="KW-0813">Transport</keyword>
<gene>
    <name evidence="6" type="ORF">LQG66_28275</name>
</gene>
<feature type="domain" description="Leucine-binding protein" evidence="5">
    <location>
        <begin position="179"/>
        <end position="533"/>
    </location>
</feature>
<dbReference type="EMBL" id="CP088156">
    <property type="protein sequence ID" value="UFZ03109.1"/>
    <property type="molecule type" value="Genomic_DNA"/>
</dbReference>
<evidence type="ECO:0000313" key="7">
    <source>
        <dbReference type="Proteomes" id="UP001431010"/>
    </source>
</evidence>